<keyword evidence="10" id="KW-1133">Transmembrane helix</keyword>
<evidence type="ECO:0000256" key="2">
    <source>
        <dbReference type="ARBA" id="ARBA00011902"/>
    </source>
</evidence>
<dbReference type="InterPro" id="IPR055163">
    <property type="entry name" value="ALK/LTK-like_GRD"/>
</dbReference>
<evidence type="ECO:0000256" key="1">
    <source>
        <dbReference type="ARBA" id="ARBA00004251"/>
    </source>
</evidence>
<comment type="subcellular location">
    <subcellularLocation>
        <location evidence="1">Cell membrane</location>
        <topology evidence="1">Single-pass type I membrane protein</topology>
    </subcellularLocation>
</comment>
<evidence type="ECO:0000256" key="4">
    <source>
        <dbReference type="ARBA" id="ARBA00022679"/>
    </source>
</evidence>
<dbReference type="GO" id="GO:0005886">
    <property type="term" value="C:plasma membrane"/>
    <property type="evidence" value="ECO:0007669"/>
    <property type="project" value="UniProtKB-SubCell"/>
</dbReference>
<organism evidence="17">
    <name type="scientific">Myoviridae sp. ctIty1</name>
    <dbReference type="NCBI Taxonomy" id="2827673"/>
    <lineage>
        <taxon>Viruses</taxon>
        <taxon>Duplodnaviria</taxon>
        <taxon>Heunggongvirae</taxon>
        <taxon>Uroviricota</taxon>
        <taxon>Caudoviricetes</taxon>
    </lineage>
</organism>
<evidence type="ECO:0000259" key="16">
    <source>
        <dbReference type="Pfam" id="PF12810"/>
    </source>
</evidence>
<evidence type="ECO:0000256" key="13">
    <source>
        <dbReference type="ARBA" id="ARBA00023157"/>
    </source>
</evidence>
<keyword evidence="14" id="KW-0675">Receptor</keyword>
<name>A0A8S5TGE5_9CAUD</name>
<keyword evidence="13" id="KW-1015">Disulfide bond</keyword>
<protein>
    <recommendedName>
        <fullName evidence="2">receptor protein-tyrosine kinase</fullName>
        <ecNumber evidence="2">2.7.10.1</ecNumber>
    </recommendedName>
</protein>
<dbReference type="EMBL" id="BK032823">
    <property type="protein sequence ID" value="DAF62342.1"/>
    <property type="molecule type" value="Genomic_DNA"/>
</dbReference>
<evidence type="ECO:0000256" key="7">
    <source>
        <dbReference type="ARBA" id="ARBA00022741"/>
    </source>
</evidence>
<dbReference type="EC" id="2.7.10.1" evidence="2"/>
<evidence type="ECO:0000256" key="5">
    <source>
        <dbReference type="ARBA" id="ARBA00022692"/>
    </source>
</evidence>
<dbReference type="GO" id="GO:0005524">
    <property type="term" value="F:ATP binding"/>
    <property type="evidence" value="ECO:0007669"/>
    <property type="project" value="UniProtKB-KW"/>
</dbReference>
<keyword evidence="11" id="KW-0472">Membrane</keyword>
<keyword evidence="8" id="KW-0418">Kinase</keyword>
<keyword evidence="4" id="KW-0808">Transferase</keyword>
<keyword evidence="9" id="KW-0067">ATP-binding</keyword>
<evidence type="ECO:0000256" key="6">
    <source>
        <dbReference type="ARBA" id="ARBA00022729"/>
    </source>
</evidence>
<keyword evidence="6" id="KW-0732">Signal</keyword>
<keyword evidence="12" id="KW-0829">Tyrosine-protein kinase</keyword>
<evidence type="ECO:0000256" key="12">
    <source>
        <dbReference type="ARBA" id="ARBA00023137"/>
    </source>
</evidence>
<evidence type="ECO:0000256" key="11">
    <source>
        <dbReference type="ARBA" id="ARBA00023136"/>
    </source>
</evidence>
<sequence>MASIVDKNNGQTVFTFTPNNGIPVELDLTGIHSIRVQCYGAGSLCGDNRTGSRGGYTSGILDTSKIDILYLTVGCLPKGRSGGLGFGKGGDSRYPEISQMMGYGGGGSSGVSLDKNDKNTAIMIAAGGGGGTDYIDYKGSKVYLEGYDGGGYTGAPILTANGNEDYDGADSWYRYGYTGQPGTQDQPGMGGSLDKFSTFTTTPDSNGTAFNGGPGKRDLATDKVHGGAPGGGAGWYGGGGGDIRAGGGSSYISGDPKCKAFPGRAEFTDTDIITGGNNQSFEGKIVITVLKAEADGKEFQSTITIAPNNAVLDIEIPFPYKQFTEMQFFVTDNEGRLIPQAYYDRIGERTIRIKNAVPFGITEEDDIKFTFCHNKGQYAVQKMELHISGEDGIRKYDINSPYYAMLDLRTRFKVFLNRKALVQGRDYSINIYRGFIKFEDHIMIGLRDDIDIICFYTGTKYNKAIPELPMSGYIYFNKYEIDRNLNKNLMAVFVNGKLVQRKDILDISNNIHKVSRDIKSRYNLEVLNLSPRVDSLVPRFKRPISRGVVKKKIVKWINGRIGNYEIGKFQKDLFEGPNGSGIKVFLDATAIDSLYITGKNTKMFKEDFSMWLFDRGNGITLNYLPKYKVTITQSPHQTITVHYNGKEYSGNEVWVVHGEDITVSIRPDDGYNPGTLNITSATITGPTEINATPAAAKEIATALIPWNAGRFTDFDTNENKYWKVKEITIPDGIDRVLVMYSWHYRSDEVWDQGEGRQGYESYKQDRSPLDDDIRNDRLPGRWRSNRDGDRYRTQCHGTAIFNYNNLVSWFDTGKSVWRNSAWRLPDAVNRYGADLCTVVGVTPGKTYKLCCFSYSFKSRPYGYFIIYNETIKNLPINITDY</sequence>
<accession>A0A8S5TGE5</accession>
<keyword evidence="5" id="KW-0812">Transmembrane</keyword>
<evidence type="ECO:0000256" key="14">
    <source>
        <dbReference type="ARBA" id="ARBA00023170"/>
    </source>
</evidence>
<evidence type="ECO:0000313" key="17">
    <source>
        <dbReference type="EMBL" id="DAF62342.1"/>
    </source>
</evidence>
<dbReference type="GO" id="GO:0004714">
    <property type="term" value="F:transmembrane receptor protein tyrosine kinase activity"/>
    <property type="evidence" value="ECO:0007669"/>
    <property type="project" value="UniProtKB-EC"/>
</dbReference>
<dbReference type="Pfam" id="PF12810">
    <property type="entry name" value="ALK_LTK_GRD"/>
    <property type="match status" value="1"/>
</dbReference>
<evidence type="ECO:0000256" key="10">
    <source>
        <dbReference type="ARBA" id="ARBA00022989"/>
    </source>
</evidence>
<keyword evidence="15" id="KW-0325">Glycoprotein</keyword>
<keyword evidence="7" id="KW-0547">Nucleotide-binding</keyword>
<keyword evidence="3" id="KW-1003">Cell membrane</keyword>
<feature type="domain" description="ALK/LTK-like glycine-rich" evidence="16">
    <location>
        <begin position="35"/>
        <end position="290"/>
    </location>
</feature>
<reference evidence="17" key="1">
    <citation type="journal article" date="2021" name="Proc. Natl. Acad. Sci. U.S.A.">
        <title>A Catalog of Tens of Thousands of Viruses from Human Metagenomes Reveals Hidden Associations with Chronic Diseases.</title>
        <authorList>
            <person name="Tisza M.J."/>
            <person name="Buck C.B."/>
        </authorList>
    </citation>
    <scope>NUCLEOTIDE SEQUENCE</scope>
    <source>
        <strain evidence="17">CtIty1</strain>
    </source>
</reference>
<evidence type="ECO:0000256" key="9">
    <source>
        <dbReference type="ARBA" id="ARBA00022840"/>
    </source>
</evidence>
<evidence type="ECO:0000256" key="15">
    <source>
        <dbReference type="ARBA" id="ARBA00023180"/>
    </source>
</evidence>
<evidence type="ECO:0000256" key="8">
    <source>
        <dbReference type="ARBA" id="ARBA00022777"/>
    </source>
</evidence>
<evidence type="ECO:0000256" key="3">
    <source>
        <dbReference type="ARBA" id="ARBA00022475"/>
    </source>
</evidence>
<proteinExistence type="predicted"/>